<evidence type="ECO:0000313" key="6">
    <source>
        <dbReference type="Proteomes" id="UP000320580"/>
    </source>
</evidence>
<keyword evidence="2 5" id="KW-0645">Protease</keyword>
<comment type="subunit">
    <text evidence="2">Fourteen ClpP subunits assemble into 2 heptameric rings which stack back to back to give a disk-like structure with a central cavity, resembling the structure of eukaryotic proteasomes.</text>
</comment>
<comment type="subcellular location">
    <subcellularLocation>
        <location evidence="2">Cytoplasm</location>
    </subcellularLocation>
</comment>
<dbReference type="PRINTS" id="PR00127">
    <property type="entry name" value="CLPPROTEASEP"/>
</dbReference>
<evidence type="ECO:0000256" key="1">
    <source>
        <dbReference type="ARBA" id="ARBA00007039"/>
    </source>
</evidence>
<dbReference type="PANTHER" id="PTHR10381">
    <property type="entry name" value="ATP-DEPENDENT CLP PROTEASE PROTEOLYTIC SUBUNIT"/>
    <property type="match status" value="1"/>
</dbReference>
<dbReference type="EMBL" id="CP042266">
    <property type="protein sequence ID" value="QDY75684.1"/>
    <property type="molecule type" value="Genomic_DNA"/>
</dbReference>
<dbReference type="GO" id="GO:0051117">
    <property type="term" value="F:ATPase binding"/>
    <property type="evidence" value="ECO:0007669"/>
    <property type="project" value="TreeGrafter"/>
</dbReference>
<dbReference type="Proteomes" id="UP000320580">
    <property type="component" value="Chromosome"/>
</dbReference>
<dbReference type="GO" id="GO:0006515">
    <property type="term" value="P:protein quality control for misfolded or incompletely synthesized proteins"/>
    <property type="evidence" value="ECO:0007669"/>
    <property type="project" value="TreeGrafter"/>
</dbReference>
<name>A0A5B8J5K8_9ACTN</name>
<dbReference type="GO" id="GO:0009368">
    <property type="term" value="C:endopeptidase Clp complex"/>
    <property type="evidence" value="ECO:0007669"/>
    <property type="project" value="TreeGrafter"/>
</dbReference>
<dbReference type="PANTHER" id="PTHR10381:SF26">
    <property type="entry name" value="ATP-DEPENDENT CLP PROTEASE PROTEOLYTIC SUBUNIT-LIKE-RELATED"/>
    <property type="match status" value="1"/>
</dbReference>
<dbReference type="InterPro" id="IPR029045">
    <property type="entry name" value="ClpP/crotonase-like_dom_sf"/>
</dbReference>
<evidence type="ECO:0000256" key="4">
    <source>
        <dbReference type="SAM" id="MobiDB-lite"/>
    </source>
</evidence>
<comment type="caution">
    <text evidence="2">Lacks conserved residue(s) required for the propagation of feature annotation.</text>
</comment>
<evidence type="ECO:0000256" key="3">
    <source>
        <dbReference type="RuleBase" id="RU003567"/>
    </source>
</evidence>
<feature type="compositionally biased region" description="Low complexity" evidence="4">
    <location>
        <begin position="205"/>
        <end position="218"/>
    </location>
</feature>
<reference evidence="5 6" key="1">
    <citation type="submission" date="2019-07" db="EMBL/GenBank/DDBJ databases">
        <authorList>
            <person name="Zhu P."/>
        </authorList>
    </citation>
    <scope>NUCLEOTIDE SEQUENCE [LARGE SCALE GENOMIC DNA]</scope>
    <source>
        <strain evidence="5 6">SSL-25</strain>
    </source>
</reference>
<dbReference type="OrthoDB" id="9802800at2"/>
<feature type="region of interest" description="Disordered" evidence="4">
    <location>
        <begin position="202"/>
        <end position="226"/>
    </location>
</feature>
<dbReference type="SUPFAM" id="SSF52096">
    <property type="entry name" value="ClpP/crotonase"/>
    <property type="match status" value="1"/>
</dbReference>
<gene>
    <name evidence="2" type="primary">clpP</name>
    <name evidence="5" type="ORF">FQU76_03205</name>
</gene>
<dbReference type="CDD" id="cd07017">
    <property type="entry name" value="S14_ClpP_2"/>
    <property type="match status" value="1"/>
</dbReference>
<dbReference type="RefSeq" id="WP_146478994.1">
    <property type="nucleotide sequence ID" value="NZ_CP042266.1"/>
</dbReference>
<dbReference type="InterPro" id="IPR001907">
    <property type="entry name" value="ClpP"/>
</dbReference>
<dbReference type="KEGG" id="sqz:FQU76_03205"/>
<comment type="similarity">
    <text evidence="1 2 3">Belongs to the peptidase S14 family.</text>
</comment>
<dbReference type="InterPro" id="IPR023562">
    <property type="entry name" value="ClpP/TepA"/>
</dbReference>
<evidence type="ECO:0000313" key="5">
    <source>
        <dbReference type="EMBL" id="QDY75684.1"/>
    </source>
</evidence>
<organism evidence="5 6">
    <name type="scientific">Streptomyces qinzhouensis</name>
    <dbReference type="NCBI Taxonomy" id="2599401"/>
    <lineage>
        <taxon>Bacteria</taxon>
        <taxon>Bacillati</taxon>
        <taxon>Actinomycetota</taxon>
        <taxon>Actinomycetes</taxon>
        <taxon>Kitasatosporales</taxon>
        <taxon>Streptomycetaceae</taxon>
        <taxon>Streptomyces</taxon>
    </lineage>
</organism>
<comment type="function">
    <text evidence="2">Cleaves peptides in various proteins in a process that requires ATP hydrolysis. Has a chymotrypsin-like activity. Plays a major role in the degradation of misfolded proteins.</text>
</comment>
<accession>A0A5B8J5K8</accession>
<keyword evidence="2" id="KW-0720">Serine protease</keyword>
<dbReference type="NCBIfam" id="NF009205">
    <property type="entry name" value="PRK12553.1"/>
    <property type="match status" value="1"/>
</dbReference>
<proteinExistence type="inferred from homology"/>
<keyword evidence="2" id="KW-0963">Cytoplasm</keyword>
<dbReference type="FunFam" id="3.90.226.10:FF:000002">
    <property type="entry name" value="ATP-dependent Clp protease proteolytic subunit"/>
    <property type="match status" value="1"/>
</dbReference>
<protein>
    <recommendedName>
        <fullName evidence="2 3">ATP-dependent Clp protease proteolytic subunit</fullName>
        <ecNumber evidence="2">3.4.21.92</ecNumber>
    </recommendedName>
    <alternativeName>
        <fullName evidence="2">Endopeptidase Clp</fullName>
    </alternativeName>
</protein>
<dbReference type="Pfam" id="PF00574">
    <property type="entry name" value="CLP_protease"/>
    <property type="match status" value="1"/>
</dbReference>
<keyword evidence="2" id="KW-0378">Hydrolase</keyword>
<dbReference type="GO" id="GO:0004176">
    <property type="term" value="F:ATP-dependent peptidase activity"/>
    <property type="evidence" value="ECO:0007669"/>
    <property type="project" value="InterPro"/>
</dbReference>
<dbReference type="Gene3D" id="3.90.226.10">
    <property type="entry name" value="2-enoyl-CoA Hydratase, Chain A, domain 1"/>
    <property type="match status" value="1"/>
</dbReference>
<evidence type="ECO:0000256" key="2">
    <source>
        <dbReference type="HAMAP-Rule" id="MF_00444"/>
    </source>
</evidence>
<dbReference type="HAMAP" id="MF_00444">
    <property type="entry name" value="ClpP"/>
    <property type="match status" value="1"/>
</dbReference>
<sequence>MNRPAARYVLPQFTERTSQGTRTFDPYSKLLEERIVFLGTPVDDTAAHDVIAQFLHLEYAAPDRDISLYLNSPGGSPGATLAVYDTMQTVICDVETICIGQVAAAGALLLAAGAPGKRMALPGARVALRQPALDEPVRGMPSDLEIEARELLRLRDLTVDLLARHTGRERERIAADLERDTFFDAAGAKEYGLVDQVIGSRKATRPGPAGAAGTPGPAGTSGGGPR</sequence>
<comment type="catalytic activity">
    <reaction evidence="2">
        <text>Hydrolysis of proteins to small peptides in the presence of ATP and magnesium. alpha-casein is the usual test substrate. In the absence of ATP, only oligopeptides shorter than five residues are hydrolyzed (such as succinyl-Leu-Tyr-|-NHMec, and Leu-Tyr-Leu-|-Tyr-Trp, in which cleavage of the -Tyr-|-Leu- and -Tyr-|-Trp bonds also occurs).</text>
        <dbReference type="EC" id="3.4.21.92"/>
    </reaction>
</comment>
<dbReference type="EC" id="3.4.21.92" evidence="2"/>
<keyword evidence="6" id="KW-1185">Reference proteome</keyword>
<dbReference type="GO" id="GO:0005737">
    <property type="term" value="C:cytoplasm"/>
    <property type="evidence" value="ECO:0007669"/>
    <property type="project" value="UniProtKB-SubCell"/>
</dbReference>
<dbReference type="GO" id="GO:0004252">
    <property type="term" value="F:serine-type endopeptidase activity"/>
    <property type="evidence" value="ECO:0007669"/>
    <property type="project" value="UniProtKB-UniRule"/>
</dbReference>
<dbReference type="AlphaFoldDB" id="A0A5B8J5K8"/>